<dbReference type="InterPro" id="IPR044926">
    <property type="entry name" value="RGS_subdomain_2"/>
</dbReference>
<evidence type="ECO:0000256" key="4">
    <source>
        <dbReference type="ARBA" id="ARBA00023136"/>
    </source>
</evidence>
<feature type="domain" description="RGS" evidence="6">
    <location>
        <begin position="299"/>
        <end position="419"/>
    </location>
</feature>
<dbReference type="CDD" id="cd07440">
    <property type="entry name" value="RGS"/>
    <property type="match status" value="1"/>
</dbReference>
<sequence>MDVFWIVLSAFSVWLVITIISLYFFIQYRHEPTIQHRSVSLTCLFALFNSVLIGYLLYKLARPITSCIARLWIPSLVFPLLVLTILGKLIRLIFLGRYHKSIYLEAKLESITEEIECGYGIELSEESFMGAQRNMNIKETWYCKYRHLFTTSRIIETLSAFLLLHLGITAVVNTISPMSPALIPGGECLMGWEYYPFIGSLIIYLFLGVPVLLYWFWGIDDVYGIRKELISVGIISMVGFFLYLVFWFLPSLRVVEKTFAAYVWGAITLVLIHILFVIYPIYELRKSRQARANAKNTQVFDQILSDPILFEDFKAFTIKDFSVENPLFYERCKKLRTSHTSNTRLPGKNLTNKTRNELNSMFQTFINPKSEFQVNLSSATIQELTRQFESGELSLNMFARAEWEIHLLMYQNTFPRYLRYTSLI</sequence>
<dbReference type="PANTHER" id="PTHR10845">
    <property type="entry name" value="REGULATOR OF G PROTEIN SIGNALING"/>
    <property type="match status" value="1"/>
</dbReference>
<dbReference type="PROSITE" id="PS50132">
    <property type="entry name" value="RGS"/>
    <property type="match status" value="1"/>
</dbReference>
<gene>
    <name evidence="7" type="ORF">K7432_002115</name>
</gene>
<protein>
    <recommendedName>
        <fullName evidence="6">RGS domain-containing protein</fullName>
    </recommendedName>
</protein>
<dbReference type="InterPro" id="IPR036305">
    <property type="entry name" value="RGS_sf"/>
</dbReference>
<dbReference type="Pfam" id="PF00615">
    <property type="entry name" value="RGS"/>
    <property type="match status" value="1"/>
</dbReference>
<feature type="transmembrane region" description="Helical" evidence="5">
    <location>
        <begin position="229"/>
        <end position="249"/>
    </location>
</feature>
<dbReference type="PRINTS" id="PR01301">
    <property type="entry name" value="RGSPROTEIN"/>
</dbReference>
<keyword evidence="8" id="KW-1185">Reference proteome</keyword>
<keyword evidence="3 5" id="KW-1133">Transmembrane helix</keyword>
<evidence type="ECO:0000256" key="2">
    <source>
        <dbReference type="ARBA" id="ARBA00022692"/>
    </source>
</evidence>
<feature type="transmembrane region" description="Helical" evidence="5">
    <location>
        <begin position="38"/>
        <end position="58"/>
    </location>
</feature>
<name>A0ABR2X1X1_9FUNG</name>
<evidence type="ECO:0000259" key="6">
    <source>
        <dbReference type="PROSITE" id="PS50132"/>
    </source>
</evidence>
<evidence type="ECO:0000256" key="5">
    <source>
        <dbReference type="SAM" id="Phobius"/>
    </source>
</evidence>
<evidence type="ECO:0000313" key="7">
    <source>
        <dbReference type="EMBL" id="KAK9767779.1"/>
    </source>
</evidence>
<evidence type="ECO:0000256" key="3">
    <source>
        <dbReference type="ARBA" id="ARBA00022989"/>
    </source>
</evidence>
<reference evidence="7 8" key="1">
    <citation type="submission" date="2023-04" db="EMBL/GenBank/DDBJ databases">
        <title>Genome of Basidiobolus ranarum AG-B5.</title>
        <authorList>
            <person name="Stajich J.E."/>
            <person name="Carter-House D."/>
            <person name="Gryganskyi A."/>
        </authorList>
    </citation>
    <scope>NUCLEOTIDE SEQUENCE [LARGE SCALE GENOMIC DNA]</scope>
    <source>
        <strain evidence="7 8">AG-B5</strain>
    </source>
</reference>
<dbReference type="PANTHER" id="PTHR10845:SF192">
    <property type="entry name" value="DOUBLE HIT, ISOFORM B"/>
    <property type="match status" value="1"/>
</dbReference>
<evidence type="ECO:0000313" key="8">
    <source>
        <dbReference type="Proteomes" id="UP001479436"/>
    </source>
</evidence>
<evidence type="ECO:0000256" key="1">
    <source>
        <dbReference type="ARBA" id="ARBA00004141"/>
    </source>
</evidence>
<dbReference type="SUPFAM" id="SSF48097">
    <property type="entry name" value="Regulator of G-protein signaling, RGS"/>
    <property type="match status" value="1"/>
</dbReference>
<dbReference type="Proteomes" id="UP001479436">
    <property type="component" value="Unassembled WGS sequence"/>
</dbReference>
<feature type="transmembrane region" description="Helical" evidence="5">
    <location>
        <begin position="6"/>
        <end position="26"/>
    </location>
</feature>
<dbReference type="SMART" id="SM00315">
    <property type="entry name" value="RGS"/>
    <property type="match status" value="1"/>
</dbReference>
<dbReference type="Gene3D" id="1.10.167.10">
    <property type="entry name" value="Regulator of G-protein Signalling 4, domain 2"/>
    <property type="match status" value="1"/>
</dbReference>
<feature type="transmembrane region" description="Helical" evidence="5">
    <location>
        <begin position="261"/>
        <end position="282"/>
    </location>
</feature>
<dbReference type="InterPro" id="IPR017978">
    <property type="entry name" value="GPCR_3_C"/>
</dbReference>
<keyword evidence="4 5" id="KW-0472">Membrane</keyword>
<feature type="transmembrane region" description="Helical" evidence="5">
    <location>
        <begin position="195"/>
        <end position="217"/>
    </location>
</feature>
<feature type="transmembrane region" description="Helical" evidence="5">
    <location>
        <begin position="154"/>
        <end position="175"/>
    </location>
</feature>
<organism evidence="7 8">
    <name type="scientific">Basidiobolus ranarum</name>
    <dbReference type="NCBI Taxonomy" id="34480"/>
    <lineage>
        <taxon>Eukaryota</taxon>
        <taxon>Fungi</taxon>
        <taxon>Fungi incertae sedis</taxon>
        <taxon>Zoopagomycota</taxon>
        <taxon>Entomophthoromycotina</taxon>
        <taxon>Basidiobolomycetes</taxon>
        <taxon>Basidiobolales</taxon>
        <taxon>Basidiobolaceae</taxon>
        <taxon>Basidiobolus</taxon>
    </lineage>
</organism>
<accession>A0ABR2X1X1</accession>
<dbReference type="EMBL" id="JASJQH010000054">
    <property type="protein sequence ID" value="KAK9767779.1"/>
    <property type="molecule type" value="Genomic_DNA"/>
</dbReference>
<comment type="subcellular location">
    <subcellularLocation>
        <location evidence="1">Membrane</location>
        <topology evidence="1">Multi-pass membrane protein</topology>
    </subcellularLocation>
</comment>
<keyword evidence="2 5" id="KW-0812">Transmembrane</keyword>
<proteinExistence type="predicted"/>
<feature type="transmembrane region" description="Helical" evidence="5">
    <location>
        <begin position="70"/>
        <end position="90"/>
    </location>
</feature>
<dbReference type="Pfam" id="PF00003">
    <property type="entry name" value="7tm_3"/>
    <property type="match status" value="1"/>
</dbReference>
<comment type="caution">
    <text evidence="7">The sequence shown here is derived from an EMBL/GenBank/DDBJ whole genome shotgun (WGS) entry which is preliminary data.</text>
</comment>
<dbReference type="InterPro" id="IPR016137">
    <property type="entry name" value="RGS"/>
</dbReference>